<reference evidence="1 2" key="1">
    <citation type="submission" date="2019-01" db="EMBL/GenBank/DDBJ databases">
        <title>Complete genome sequence of Cohnella hallensis HS21 isolated from Korean fir (Abies koreana) rhizospheric soil.</title>
        <authorList>
            <person name="Jiang L."/>
            <person name="Kang S.W."/>
            <person name="Kim S."/>
            <person name="Jung J."/>
            <person name="Kim C.Y."/>
            <person name="Kim D.H."/>
            <person name="Kim S.W."/>
            <person name="Lee J."/>
        </authorList>
    </citation>
    <scope>NUCLEOTIDE SEQUENCE [LARGE SCALE GENOMIC DNA]</scope>
    <source>
        <strain evidence="1 2">HS21</strain>
    </source>
</reference>
<name>A0A3T1CYE2_9BACL</name>
<protein>
    <submittedName>
        <fullName evidence="1">Uncharacterized protein</fullName>
    </submittedName>
</protein>
<dbReference type="EMBL" id="AP019400">
    <property type="protein sequence ID" value="BBI30765.1"/>
    <property type="molecule type" value="Genomic_DNA"/>
</dbReference>
<organism evidence="1 2">
    <name type="scientific">Cohnella abietis</name>
    <dbReference type="NCBI Taxonomy" id="2507935"/>
    <lineage>
        <taxon>Bacteria</taxon>
        <taxon>Bacillati</taxon>
        <taxon>Bacillota</taxon>
        <taxon>Bacilli</taxon>
        <taxon>Bacillales</taxon>
        <taxon>Paenibacillaceae</taxon>
        <taxon>Cohnella</taxon>
    </lineage>
</organism>
<proteinExistence type="predicted"/>
<accession>A0A3T1CYE2</accession>
<sequence>MIENKLHWTSNTTFFEDKAGLGKVRGHKTVANYAILQLIWSKKTD</sequence>
<dbReference type="KEGG" id="cohn:KCTCHS21_01640"/>
<dbReference type="AlphaFoldDB" id="A0A3T1CYE2"/>
<evidence type="ECO:0000313" key="2">
    <source>
        <dbReference type="Proteomes" id="UP000289856"/>
    </source>
</evidence>
<evidence type="ECO:0000313" key="1">
    <source>
        <dbReference type="EMBL" id="BBI30765.1"/>
    </source>
</evidence>
<gene>
    <name evidence="1" type="ORF">KCTCHS21_01640</name>
</gene>
<dbReference type="Proteomes" id="UP000289856">
    <property type="component" value="Chromosome"/>
</dbReference>
<keyword evidence="2" id="KW-1185">Reference proteome</keyword>